<dbReference type="PANTHER" id="PTHR31973:SF187">
    <property type="entry name" value="MUTATOR TRANSPOSASE MUDRA PROTEIN"/>
    <property type="match status" value="1"/>
</dbReference>
<sequence length="603" mass="69327">MWSPKLLHNQIWRRSKSRYSSLTPKTTTGDYSGSKMLPHTPLTPLNNLTSCSSEDYQSKNETIKGYGGFKASTSGPKARRCLQPVITPSSKKLRCLHDATTTPAPVLDIPKPPKDMKYNDLCVAKVEINFEYKAFKSDSQRFIAKCKDKTCEWRLRAVPLDSCGWWKLTVANDVHTCESNKRTDRELRTKAAATGIAELFKHKFKELDAAFTPKQLFKDIKRDYGVVINYRQGYNACKRGIELIKGSPDESYQHLVGYSHMLGARNKGTVTEIGHAKEFYCQPLEWIPNNESWEWFMRKLVGVLGDKYAMNEDVVVATDRHPSIENIKQTYHNATASVAFTRAGKAFRNDEYELAMRDLGLVSPAALKSVVNLGPEMWAKVKARTGRFTLMTTNACETFNSRIADVKGLPICHLVDYIRRFLMEWFCERRQLARDRQDPLSQHARYIIKERWVVAKRFVACHVDGDEYEVDEGDYEEQHTVYLDRRSCTCKVFDYQHLPCPHVLAVCETYKIKEEGLCGEYYKTSVWRSMYEPKIYGVLSPETWDVPAEVSERVVLPPKTTSEVGCRSIKRKRSAIEKPRKKRACSRCHQTRHYANSKRCPKA</sequence>
<keyword evidence="3" id="KW-0862">Zinc</keyword>
<accession>A0A4Y7LE06</accession>
<evidence type="ECO:0000313" key="7">
    <source>
        <dbReference type="EMBL" id="RZC82521.1"/>
    </source>
</evidence>
<dbReference type="InterPro" id="IPR004332">
    <property type="entry name" value="Transposase_MuDR"/>
</dbReference>
<keyword evidence="2 4" id="KW-0863">Zinc-finger</keyword>
<feature type="region of interest" description="Disordered" evidence="5">
    <location>
        <begin position="18"/>
        <end position="39"/>
    </location>
</feature>
<dbReference type="Pfam" id="PF04434">
    <property type="entry name" value="SWIM"/>
    <property type="match status" value="1"/>
</dbReference>
<evidence type="ECO:0000259" key="6">
    <source>
        <dbReference type="PROSITE" id="PS50966"/>
    </source>
</evidence>
<feature type="compositionally biased region" description="Polar residues" evidence="5">
    <location>
        <begin position="18"/>
        <end position="31"/>
    </location>
</feature>
<reference evidence="7 8" key="1">
    <citation type="journal article" date="2018" name="Science">
        <title>The opium poppy genome and morphinan production.</title>
        <authorList>
            <person name="Guo L."/>
            <person name="Winzer T."/>
            <person name="Yang X."/>
            <person name="Li Y."/>
            <person name="Ning Z."/>
            <person name="He Z."/>
            <person name="Teodor R."/>
            <person name="Lu Y."/>
            <person name="Bowser T.A."/>
            <person name="Graham I.A."/>
            <person name="Ye K."/>
        </authorList>
    </citation>
    <scope>NUCLEOTIDE SEQUENCE [LARGE SCALE GENOMIC DNA]</scope>
    <source>
        <strain evidence="8">cv. HN1</strain>
        <tissue evidence="7">Leaves</tissue>
    </source>
</reference>
<dbReference type="InterPro" id="IPR007527">
    <property type="entry name" value="Znf_SWIM"/>
</dbReference>
<feature type="domain" description="SWIM-type" evidence="6">
    <location>
        <begin position="479"/>
        <end position="511"/>
    </location>
</feature>
<evidence type="ECO:0000256" key="4">
    <source>
        <dbReference type="PROSITE-ProRule" id="PRU00325"/>
    </source>
</evidence>
<evidence type="ECO:0000256" key="5">
    <source>
        <dbReference type="SAM" id="MobiDB-lite"/>
    </source>
</evidence>
<dbReference type="GO" id="GO:0008270">
    <property type="term" value="F:zinc ion binding"/>
    <property type="evidence" value="ECO:0007669"/>
    <property type="project" value="UniProtKB-KW"/>
</dbReference>
<dbReference type="AlphaFoldDB" id="A0A4Y7LE06"/>
<proteinExistence type="predicted"/>
<dbReference type="InterPro" id="IPR006564">
    <property type="entry name" value="Znf_PMZ"/>
</dbReference>
<dbReference type="Pfam" id="PF03108">
    <property type="entry name" value="DBD_Tnp_Mut"/>
    <property type="match status" value="1"/>
</dbReference>
<name>A0A4Y7LE06_PAPSO</name>
<dbReference type="Gramene" id="RZC82521">
    <property type="protein sequence ID" value="RZC82521"/>
    <property type="gene ID" value="C5167_045302"/>
</dbReference>
<protein>
    <recommendedName>
        <fullName evidence="6">SWIM-type domain-containing protein</fullName>
    </recommendedName>
</protein>
<evidence type="ECO:0000256" key="2">
    <source>
        <dbReference type="ARBA" id="ARBA00022771"/>
    </source>
</evidence>
<organism evidence="7 8">
    <name type="scientific">Papaver somniferum</name>
    <name type="common">Opium poppy</name>
    <dbReference type="NCBI Taxonomy" id="3469"/>
    <lineage>
        <taxon>Eukaryota</taxon>
        <taxon>Viridiplantae</taxon>
        <taxon>Streptophyta</taxon>
        <taxon>Embryophyta</taxon>
        <taxon>Tracheophyta</taxon>
        <taxon>Spermatophyta</taxon>
        <taxon>Magnoliopsida</taxon>
        <taxon>Ranunculales</taxon>
        <taxon>Papaveraceae</taxon>
        <taxon>Papaveroideae</taxon>
        <taxon>Papaver</taxon>
    </lineage>
</organism>
<evidence type="ECO:0000256" key="3">
    <source>
        <dbReference type="ARBA" id="ARBA00022833"/>
    </source>
</evidence>
<evidence type="ECO:0000256" key="1">
    <source>
        <dbReference type="ARBA" id="ARBA00022723"/>
    </source>
</evidence>
<dbReference type="OMA" id="KAFRNDE"/>
<keyword evidence="1" id="KW-0479">Metal-binding</keyword>
<dbReference type="PANTHER" id="PTHR31973">
    <property type="entry name" value="POLYPROTEIN, PUTATIVE-RELATED"/>
    <property type="match status" value="1"/>
</dbReference>
<keyword evidence="8" id="KW-1185">Reference proteome</keyword>
<dbReference type="SMART" id="SM00575">
    <property type="entry name" value="ZnF_PMZ"/>
    <property type="match status" value="1"/>
</dbReference>
<dbReference type="Proteomes" id="UP000316621">
    <property type="component" value="Chromosome 11"/>
</dbReference>
<evidence type="ECO:0000313" key="8">
    <source>
        <dbReference type="Proteomes" id="UP000316621"/>
    </source>
</evidence>
<dbReference type="EMBL" id="CM010725">
    <property type="protein sequence ID" value="RZC82521.1"/>
    <property type="molecule type" value="Genomic_DNA"/>
</dbReference>
<dbReference type="PROSITE" id="PS50966">
    <property type="entry name" value="ZF_SWIM"/>
    <property type="match status" value="1"/>
</dbReference>
<gene>
    <name evidence="7" type="ORF">C5167_045302</name>
</gene>